<dbReference type="RefSeq" id="WP_074648454.1">
    <property type="nucleotide sequence ID" value="NZ_FOIL01000004.1"/>
</dbReference>
<proteinExistence type="inferred from homology"/>
<dbReference type="PIRSF" id="PIRSF006135">
    <property type="entry name" value="CobU"/>
    <property type="match status" value="1"/>
</dbReference>
<evidence type="ECO:0000256" key="8">
    <source>
        <dbReference type="ARBA" id="ARBA00012016"/>
    </source>
</evidence>
<evidence type="ECO:0000256" key="18">
    <source>
        <dbReference type="PIRSR" id="PIRSR006135-1"/>
    </source>
</evidence>
<keyword evidence="22" id="KW-1185">Reference proteome</keyword>
<gene>
    <name evidence="21" type="ORF">SAMN04487771_100446</name>
</gene>
<dbReference type="InterPro" id="IPR027417">
    <property type="entry name" value="P-loop_NTPase"/>
</dbReference>
<evidence type="ECO:0000256" key="16">
    <source>
        <dbReference type="ARBA" id="ARBA00029570"/>
    </source>
</evidence>
<dbReference type="GO" id="GO:0005524">
    <property type="term" value="F:ATP binding"/>
    <property type="evidence" value="ECO:0007669"/>
    <property type="project" value="UniProtKB-KW"/>
</dbReference>
<feature type="binding site" evidence="19">
    <location>
        <position position="61"/>
    </location>
    <ligand>
        <name>GTP</name>
        <dbReference type="ChEBI" id="CHEBI:37565"/>
    </ligand>
</feature>
<dbReference type="GO" id="GO:0005525">
    <property type="term" value="F:GTP binding"/>
    <property type="evidence" value="ECO:0007669"/>
    <property type="project" value="UniProtKB-KW"/>
</dbReference>
<keyword evidence="12 19" id="KW-0547">Nucleotide-binding</keyword>
<evidence type="ECO:0000256" key="1">
    <source>
        <dbReference type="ARBA" id="ARBA00000312"/>
    </source>
</evidence>
<dbReference type="Pfam" id="PF02283">
    <property type="entry name" value="CobU"/>
    <property type="match status" value="1"/>
</dbReference>
<comment type="catalytic activity">
    <reaction evidence="2">
        <text>adenosylcob(III)inamide phosphate + GTP + H(+) = adenosylcob(III)inamide-GDP + diphosphate</text>
        <dbReference type="Rhea" id="RHEA:22712"/>
        <dbReference type="ChEBI" id="CHEBI:15378"/>
        <dbReference type="ChEBI" id="CHEBI:33019"/>
        <dbReference type="ChEBI" id="CHEBI:37565"/>
        <dbReference type="ChEBI" id="CHEBI:58502"/>
        <dbReference type="ChEBI" id="CHEBI:60487"/>
        <dbReference type="EC" id="2.7.7.62"/>
    </reaction>
</comment>
<comment type="catalytic activity">
    <reaction evidence="1">
        <text>adenosylcob(III)inamide + ATP = adenosylcob(III)inamide phosphate + ADP + H(+)</text>
        <dbReference type="Rhea" id="RHEA:15769"/>
        <dbReference type="ChEBI" id="CHEBI:2480"/>
        <dbReference type="ChEBI" id="CHEBI:15378"/>
        <dbReference type="ChEBI" id="CHEBI:30616"/>
        <dbReference type="ChEBI" id="CHEBI:58502"/>
        <dbReference type="ChEBI" id="CHEBI:456216"/>
        <dbReference type="EC" id="2.7.1.156"/>
    </reaction>
</comment>
<comment type="pathway">
    <text evidence="6">Cofactor biosynthesis; adenosylcobalamin biosynthesis; adenosylcobalamin from cob(II)yrinate a,c-diamide: step 5/7.</text>
</comment>
<dbReference type="PANTHER" id="PTHR34848:SF1">
    <property type="entry name" value="BIFUNCTIONAL ADENOSYLCOBALAMIN BIOSYNTHESIS PROTEIN COBU"/>
    <property type="match status" value="1"/>
</dbReference>
<dbReference type="EC" id="2.7.1.156" evidence="8"/>
<evidence type="ECO:0000256" key="17">
    <source>
        <dbReference type="ARBA" id="ARBA00030571"/>
    </source>
</evidence>
<feature type="binding site" evidence="19">
    <location>
        <begin position="49"/>
        <end position="52"/>
    </location>
    <ligand>
        <name>GTP</name>
        <dbReference type="ChEBI" id="CHEBI:37565"/>
    </ligand>
</feature>
<protein>
    <recommendedName>
        <fullName evidence="16">Adenosylcobinamide kinase</fullName>
        <ecNumber evidence="8">2.7.1.156</ecNumber>
        <ecNumber evidence="9">2.7.7.62</ecNumber>
    </recommendedName>
    <alternativeName>
        <fullName evidence="17">Adenosylcobinamide-phosphate guanylyltransferase</fullName>
    </alternativeName>
</protein>
<evidence type="ECO:0000256" key="3">
    <source>
        <dbReference type="ARBA" id="ARBA00001522"/>
    </source>
</evidence>
<feature type="active site" description="GMP-histidine intermediate" evidence="18">
    <location>
        <position position="48"/>
    </location>
</feature>
<feature type="binding site" evidence="19">
    <location>
        <begin position="7"/>
        <end position="14"/>
    </location>
    <ligand>
        <name>GTP</name>
        <dbReference type="ChEBI" id="CHEBI:37565"/>
    </ligand>
</feature>
<dbReference type="InterPro" id="IPR003203">
    <property type="entry name" value="CobU/CobP"/>
</dbReference>
<evidence type="ECO:0000256" key="4">
    <source>
        <dbReference type="ARBA" id="ARBA00003889"/>
    </source>
</evidence>
<dbReference type="GO" id="GO:0008820">
    <property type="term" value="F:cobinamide phosphate guanylyltransferase activity"/>
    <property type="evidence" value="ECO:0007669"/>
    <property type="project" value="UniProtKB-EC"/>
</dbReference>
<comment type="pathway">
    <text evidence="5">Cofactor biosynthesis; adenosylcobalamin biosynthesis; adenosylcobalamin from cob(II)yrinate a,c-diamide: step 6/7.</text>
</comment>
<evidence type="ECO:0000256" key="9">
    <source>
        <dbReference type="ARBA" id="ARBA00012523"/>
    </source>
</evidence>
<keyword evidence="14" id="KW-0067">ATP-binding</keyword>
<dbReference type="PANTHER" id="PTHR34848">
    <property type="match status" value="1"/>
</dbReference>
<keyword evidence="11 21" id="KW-0808">Transferase</keyword>
<reference evidence="21 22" key="1">
    <citation type="submission" date="2016-10" db="EMBL/GenBank/DDBJ databases">
        <authorList>
            <person name="de Groot N.N."/>
        </authorList>
    </citation>
    <scope>NUCLEOTIDE SEQUENCE [LARGE SCALE GENOMIC DNA]</scope>
    <source>
        <strain evidence="21 22">KH1P1</strain>
    </source>
</reference>
<evidence type="ECO:0000256" key="7">
    <source>
        <dbReference type="ARBA" id="ARBA00007490"/>
    </source>
</evidence>
<evidence type="ECO:0000256" key="10">
    <source>
        <dbReference type="ARBA" id="ARBA00022573"/>
    </source>
</evidence>
<feature type="region of interest" description="Disordered" evidence="20">
    <location>
        <begin position="112"/>
        <end position="146"/>
    </location>
</feature>
<dbReference type="GO" id="GO:0043752">
    <property type="term" value="F:adenosylcobinamide kinase activity"/>
    <property type="evidence" value="ECO:0007669"/>
    <property type="project" value="UniProtKB-EC"/>
</dbReference>
<evidence type="ECO:0000256" key="20">
    <source>
        <dbReference type="SAM" id="MobiDB-lite"/>
    </source>
</evidence>
<dbReference type="STRING" id="1526.SAMN02910262_00409"/>
<evidence type="ECO:0000256" key="12">
    <source>
        <dbReference type="ARBA" id="ARBA00022741"/>
    </source>
</evidence>
<comment type="function">
    <text evidence="4">Catalyzes ATP-dependent phosphorylation of adenosylcobinamide and addition of GMP to adenosylcobinamide phosphate.</text>
</comment>
<evidence type="ECO:0000256" key="5">
    <source>
        <dbReference type="ARBA" id="ARBA00004692"/>
    </source>
</evidence>
<sequence>MLHLVTGGSGSGKSAYAENRCLEYGGPRLYLATMKIWDEEDRKRVEKHRAMRAGKGFETWECPVDLEMLDVPERFRNGTVLLECMSNLLVNELWREDIPGASVGSTDVNAEEKRFASCPETEPQAVEEKKKDGQADGENDIAGRAARDQDTEKRILRGIRHLADCCGHLVIVTDEIFSDGIRYDEETVRYLRILAALNRDIAEQADTVTEVVFGIPVPVKGMNGRKEYV</sequence>
<name>A0A1I0BGR1_9FIRM</name>
<evidence type="ECO:0000256" key="6">
    <source>
        <dbReference type="ARBA" id="ARBA00005159"/>
    </source>
</evidence>
<evidence type="ECO:0000256" key="19">
    <source>
        <dbReference type="PIRSR" id="PIRSR006135-2"/>
    </source>
</evidence>
<accession>A0A1I0BGR1</accession>
<feature type="binding site" evidence="19">
    <location>
        <position position="83"/>
    </location>
    <ligand>
        <name>GTP</name>
        <dbReference type="ChEBI" id="CHEBI:37565"/>
    </ligand>
</feature>
<dbReference type="OrthoDB" id="9799422at2"/>
<dbReference type="EMBL" id="FOIL01000004">
    <property type="protein sequence ID" value="SET06098.1"/>
    <property type="molecule type" value="Genomic_DNA"/>
</dbReference>
<dbReference type="EC" id="2.7.7.62" evidence="9"/>
<dbReference type="SUPFAM" id="SSF52540">
    <property type="entry name" value="P-loop containing nucleoside triphosphate hydrolases"/>
    <property type="match status" value="2"/>
</dbReference>
<keyword evidence="13 21" id="KW-0418">Kinase</keyword>
<evidence type="ECO:0000313" key="22">
    <source>
        <dbReference type="Proteomes" id="UP000199820"/>
    </source>
</evidence>
<dbReference type="Proteomes" id="UP000199820">
    <property type="component" value="Unassembled WGS sequence"/>
</dbReference>
<keyword evidence="10" id="KW-0169">Cobalamin biosynthesis</keyword>
<keyword evidence="15 19" id="KW-0342">GTP-binding</keyword>
<dbReference type="CDD" id="cd00544">
    <property type="entry name" value="CobU"/>
    <property type="match status" value="1"/>
</dbReference>
<keyword evidence="21" id="KW-0548">Nucleotidyltransferase</keyword>
<dbReference type="GO" id="GO:0009236">
    <property type="term" value="P:cobalamin biosynthetic process"/>
    <property type="evidence" value="ECO:0007669"/>
    <property type="project" value="UniProtKB-UniPathway"/>
</dbReference>
<comment type="catalytic activity">
    <reaction evidence="3">
        <text>adenosylcob(III)inamide + GTP = adenosylcob(III)inamide phosphate + GDP + H(+)</text>
        <dbReference type="Rhea" id="RHEA:15765"/>
        <dbReference type="ChEBI" id="CHEBI:2480"/>
        <dbReference type="ChEBI" id="CHEBI:15378"/>
        <dbReference type="ChEBI" id="CHEBI:37565"/>
        <dbReference type="ChEBI" id="CHEBI:58189"/>
        <dbReference type="ChEBI" id="CHEBI:58502"/>
        <dbReference type="EC" id="2.7.1.156"/>
    </reaction>
</comment>
<dbReference type="Gene3D" id="3.40.50.300">
    <property type="entry name" value="P-loop containing nucleotide triphosphate hydrolases"/>
    <property type="match status" value="1"/>
</dbReference>
<evidence type="ECO:0000256" key="14">
    <source>
        <dbReference type="ARBA" id="ARBA00022840"/>
    </source>
</evidence>
<organism evidence="21 22">
    <name type="scientific">[Clostridium] aminophilum</name>
    <dbReference type="NCBI Taxonomy" id="1526"/>
    <lineage>
        <taxon>Bacteria</taxon>
        <taxon>Bacillati</taxon>
        <taxon>Bacillota</taxon>
        <taxon>Clostridia</taxon>
        <taxon>Lachnospirales</taxon>
        <taxon>Lachnospiraceae</taxon>
    </lineage>
</organism>
<evidence type="ECO:0000256" key="13">
    <source>
        <dbReference type="ARBA" id="ARBA00022777"/>
    </source>
</evidence>
<comment type="similarity">
    <text evidence="7">Belongs to the CobU/CobP family.</text>
</comment>
<dbReference type="AlphaFoldDB" id="A0A1I0BGR1"/>
<evidence type="ECO:0000256" key="2">
    <source>
        <dbReference type="ARBA" id="ARBA00000711"/>
    </source>
</evidence>
<evidence type="ECO:0000256" key="11">
    <source>
        <dbReference type="ARBA" id="ARBA00022679"/>
    </source>
</evidence>
<evidence type="ECO:0000313" key="21">
    <source>
        <dbReference type="EMBL" id="SET06098.1"/>
    </source>
</evidence>
<evidence type="ECO:0000256" key="15">
    <source>
        <dbReference type="ARBA" id="ARBA00023134"/>
    </source>
</evidence>
<dbReference type="UniPathway" id="UPA00148">
    <property type="reaction ID" value="UER00236"/>
</dbReference>